<feature type="transmembrane region" description="Helical" evidence="2">
    <location>
        <begin position="174"/>
        <end position="194"/>
    </location>
</feature>
<dbReference type="EMBL" id="JAJFZT010000008">
    <property type="protein sequence ID" value="MCC3273579.1"/>
    <property type="molecule type" value="Genomic_DNA"/>
</dbReference>
<dbReference type="GO" id="GO:0004175">
    <property type="term" value="F:endopeptidase activity"/>
    <property type="evidence" value="ECO:0007669"/>
    <property type="project" value="UniProtKB-ARBA"/>
</dbReference>
<keyword evidence="4" id="KW-0482">Metalloprotease</keyword>
<dbReference type="Proteomes" id="UP000829758">
    <property type="component" value="Chromosome"/>
</dbReference>
<feature type="transmembrane region" description="Helical" evidence="2">
    <location>
        <begin position="44"/>
        <end position="72"/>
    </location>
</feature>
<feature type="domain" description="CAAX prenyl protease 2/Lysostaphin resistance protein A-like" evidence="3">
    <location>
        <begin position="175"/>
        <end position="264"/>
    </location>
</feature>
<dbReference type="Pfam" id="PF02517">
    <property type="entry name" value="Rce1-like"/>
    <property type="match status" value="1"/>
</dbReference>
<feature type="transmembrane region" description="Helical" evidence="2">
    <location>
        <begin position="206"/>
        <end position="223"/>
    </location>
</feature>
<dbReference type="InterPro" id="IPR003675">
    <property type="entry name" value="Rce1/LyrA-like_dom"/>
</dbReference>
<dbReference type="GO" id="GO:0008237">
    <property type="term" value="F:metallopeptidase activity"/>
    <property type="evidence" value="ECO:0007669"/>
    <property type="project" value="UniProtKB-KW"/>
</dbReference>
<organism evidence="4 7">
    <name type="scientific">Arthrobacter zhangbolii</name>
    <dbReference type="NCBI Taxonomy" id="2886936"/>
    <lineage>
        <taxon>Bacteria</taxon>
        <taxon>Bacillati</taxon>
        <taxon>Actinomycetota</taxon>
        <taxon>Actinomycetes</taxon>
        <taxon>Micrococcales</taxon>
        <taxon>Micrococcaceae</taxon>
        <taxon>Arthrobacter</taxon>
    </lineage>
</organism>
<keyword evidence="2" id="KW-1133">Transmembrane helix</keyword>
<feature type="region of interest" description="Disordered" evidence="1">
    <location>
        <begin position="311"/>
        <end position="333"/>
    </location>
</feature>
<feature type="transmembrane region" description="Helical" evidence="2">
    <location>
        <begin position="286"/>
        <end position="305"/>
    </location>
</feature>
<dbReference type="GO" id="GO:0080120">
    <property type="term" value="P:CAAX-box protein maturation"/>
    <property type="evidence" value="ECO:0007669"/>
    <property type="project" value="UniProtKB-ARBA"/>
</dbReference>
<feature type="transmembrane region" description="Helical" evidence="2">
    <location>
        <begin position="132"/>
        <end position="154"/>
    </location>
</feature>
<evidence type="ECO:0000256" key="2">
    <source>
        <dbReference type="SAM" id="Phobius"/>
    </source>
</evidence>
<keyword evidence="2" id="KW-0812">Transmembrane</keyword>
<keyword evidence="2" id="KW-0472">Membrane</keyword>
<name>A0A9X1M8Y3_9MICC</name>
<keyword evidence="4" id="KW-0378">Hydrolase</keyword>
<evidence type="ECO:0000313" key="5">
    <source>
        <dbReference type="EMBL" id="UON92389.1"/>
    </source>
</evidence>
<evidence type="ECO:0000313" key="6">
    <source>
        <dbReference type="Proteomes" id="UP000829758"/>
    </source>
</evidence>
<protein>
    <submittedName>
        <fullName evidence="4">CPBP family intramembrane metalloprotease</fullName>
    </submittedName>
</protein>
<dbReference type="AlphaFoldDB" id="A0A9X1M8Y3"/>
<dbReference type="Proteomes" id="UP001155145">
    <property type="component" value="Unassembled WGS sequence"/>
</dbReference>
<gene>
    <name evidence="4" type="ORF">LJ755_12670</name>
    <name evidence="5" type="ORF">MUK71_01655</name>
</gene>
<feature type="compositionally biased region" description="Polar residues" evidence="1">
    <location>
        <begin position="321"/>
        <end position="333"/>
    </location>
</feature>
<keyword evidence="4" id="KW-0645">Protease</keyword>
<proteinExistence type="predicted"/>
<feature type="transmembrane region" description="Helical" evidence="2">
    <location>
        <begin position="254"/>
        <end position="274"/>
    </location>
</feature>
<dbReference type="RefSeq" id="WP_227904840.1">
    <property type="nucleotide sequence ID" value="NZ_CP094984.1"/>
</dbReference>
<evidence type="ECO:0000259" key="3">
    <source>
        <dbReference type="Pfam" id="PF02517"/>
    </source>
</evidence>
<keyword evidence="6" id="KW-1185">Reference proteome</keyword>
<reference evidence="4" key="1">
    <citation type="submission" date="2021-10" db="EMBL/GenBank/DDBJ databases">
        <title>Novel species in genus Arthrobacter.</title>
        <authorList>
            <person name="Liu Y."/>
        </authorList>
    </citation>
    <scope>NUCLEOTIDE SEQUENCE</scope>
    <source>
        <strain evidence="6">zg-Y462</strain>
        <strain evidence="4">Zg-Y462</strain>
    </source>
</reference>
<accession>A0A9X1M8Y3</accession>
<sequence length="333" mass="35299">MTFTDPHREPPVPNLPRLPAEPYPYHRAALARPGNRWWHPLTTLLVAVAVFAVLMLLTVVALVVAGIFVPSIGTAVDRAVSVDADLTDPAQLLFMLATICLLWPAAALGVRWGGRRPAGTLSSVTGRLRWRVFPRLLGLAAVLFVVWNGLSLLLPEAWVQASEGRGDGSSGNVWLLLLVVLAVVPLQATAEEYAFRGLLMQGIGSWLRHPAFAILLPVPLFVLGHGYGLVGQIDVAAFAVATGWLAWRTGGLEAAIALHVINNVGVFALGSVGLSDPNATDMPLAALPFSLAFLLAYSLIAARAFPAPALTAKPHERNGHPPTSGTTAASSRV</sequence>
<dbReference type="EMBL" id="CP094984">
    <property type="protein sequence ID" value="UON92389.1"/>
    <property type="molecule type" value="Genomic_DNA"/>
</dbReference>
<feature type="transmembrane region" description="Helical" evidence="2">
    <location>
        <begin position="92"/>
        <end position="112"/>
    </location>
</feature>
<evidence type="ECO:0000313" key="7">
    <source>
        <dbReference type="Proteomes" id="UP001155145"/>
    </source>
</evidence>
<evidence type="ECO:0000256" key="1">
    <source>
        <dbReference type="SAM" id="MobiDB-lite"/>
    </source>
</evidence>
<evidence type="ECO:0000313" key="4">
    <source>
        <dbReference type="EMBL" id="MCC3273579.1"/>
    </source>
</evidence>